<organism evidence="1 2">
    <name type="scientific">Cnephaeus nilssonii</name>
    <name type="common">Northern bat</name>
    <name type="synonym">Eptesicus nilssonii</name>
    <dbReference type="NCBI Taxonomy" id="3371016"/>
    <lineage>
        <taxon>Eukaryota</taxon>
        <taxon>Metazoa</taxon>
        <taxon>Chordata</taxon>
        <taxon>Craniata</taxon>
        <taxon>Vertebrata</taxon>
        <taxon>Euteleostomi</taxon>
        <taxon>Mammalia</taxon>
        <taxon>Eutheria</taxon>
        <taxon>Laurasiatheria</taxon>
        <taxon>Chiroptera</taxon>
        <taxon>Yangochiroptera</taxon>
        <taxon>Vespertilionidae</taxon>
        <taxon>Cnephaeus</taxon>
    </lineage>
</organism>
<keyword evidence="2" id="KW-1185">Reference proteome</keyword>
<evidence type="ECO:0000313" key="1">
    <source>
        <dbReference type="EMBL" id="KAK1343542.1"/>
    </source>
</evidence>
<sequence length="321" mass="35621">MFWKWMPERTFIHKVAKSMSGFKPFKDRLAVSLWSNVAVYKLKPYDAELAAPEAPRAQRLYHGCRRLSEGLGRLRTASRTGPPRSKAKAGDLAACLLRRKAFRKPPQRRRLSEGLGRRRTARWCTRVAPLSGCGSSKVGELGACLLRHQAFQKPPPNRRLLKGLVHQRTGTQLHREKRKHVFPAVESIRQGEYDPEGPYTLPVPDTSYTLSFDLFASGAELDRRSRGCEGSLGSGFLLVARGKPESWVPESRSHQSDILSAATAEAGEAVSPAQGFWLSGAPPVAAPALMFPLVVIVCHSNQSFYRSASGKAQTWPIQSRH</sequence>
<comment type="caution">
    <text evidence="1">The sequence shown here is derived from an EMBL/GenBank/DDBJ whole genome shotgun (WGS) entry which is preliminary data.</text>
</comment>
<protein>
    <submittedName>
        <fullName evidence="1">Uncharacterized protein</fullName>
    </submittedName>
</protein>
<dbReference type="Proteomes" id="UP001177744">
    <property type="component" value="Unassembled WGS sequence"/>
</dbReference>
<reference evidence="1" key="1">
    <citation type="submission" date="2023-06" db="EMBL/GenBank/DDBJ databases">
        <title>Reference genome for the Northern bat (Eptesicus nilssonii), a most northern bat species.</title>
        <authorList>
            <person name="Laine V.N."/>
            <person name="Pulliainen A.T."/>
            <person name="Lilley T.M."/>
        </authorList>
    </citation>
    <scope>NUCLEOTIDE SEQUENCE</scope>
    <source>
        <strain evidence="1">BLF_Eptnil</strain>
        <tissue evidence="1">Kidney</tissue>
    </source>
</reference>
<evidence type="ECO:0000313" key="2">
    <source>
        <dbReference type="Proteomes" id="UP001177744"/>
    </source>
</evidence>
<proteinExistence type="predicted"/>
<gene>
    <name evidence="1" type="ORF">QTO34_016322</name>
</gene>
<accession>A0AA40I6T7</accession>
<name>A0AA40I6T7_CNENI</name>
<dbReference type="EMBL" id="JAULJE010000005">
    <property type="protein sequence ID" value="KAK1343542.1"/>
    <property type="molecule type" value="Genomic_DNA"/>
</dbReference>
<dbReference type="AlphaFoldDB" id="A0AA40I6T7"/>